<evidence type="ECO:0000256" key="4">
    <source>
        <dbReference type="ARBA" id="ARBA00022741"/>
    </source>
</evidence>
<evidence type="ECO:0000259" key="10">
    <source>
        <dbReference type="PROSITE" id="PS50929"/>
    </source>
</evidence>
<dbReference type="Pfam" id="PF00005">
    <property type="entry name" value="ABC_tran"/>
    <property type="match status" value="1"/>
</dbReference>
<dbReference type="RefSeq" id="WP_181750689.1">
    <property type="nucleotide sequence ID" value="NZ_JACEIQ010000002.1"/>
</dbReference>
<feature type="transmembrane region" description="Helical" evidence="8">
    <location>
        <begin position="280"/>
        <end position="304"/>
    </location>
</feature>
<feature type="domain" description="ABC transporter" evidence="9">
    <location>
        <begin position="343"/>
        <end position="577"/>
    </location>
</feature>
<dbReference type="FunFam" id="3.40.50.300:FF:000218">
    <property type="entry name" value="Multidrug ABC transporter ATP-binding protein"/>
    <property type="match status" value="1"/>
</dbReference>
<dbReference type="InterPro" id="IPR027417">
    <property type="entry name" value="P-loop_NTPase"/>
</dbReference>
<dbReference type="InterPro" id="IPR036640">
    <property type="entry name" value="ABC1_TM_sf"/>
</dbReference>
<comment type="caution">
    <text evidence="11">The sequence shown here is derived from an EMBL/GenBank/DDBJ whole genome shotgun (WGS) entry which is preliminary data.</text>
</comment>
<evidence type="ECO:0000256" key="7">
    <source>
        <dbReference type="ARBA" id="ARBA00023136"/>
    </source>
</evidence>
<keyword evidence="7 8" id="KW-0472">Membrane</keyword>
<dbReference type="InterPro" id="IPR017871">
    <property type="entry name" value="ABC_transporter-like_CS"/>
</dbReference>
<feature type="domain" description="ABC transmembrane type-1" evidence="10">
    <location>
        <begin position="27"/>
        <end position="306"/>
    </location>
</feature>
<evidence type="ECO:0000259" key="9">
    <source>
        <dbReference type="PROSITE" id="PS50893"/>
    </source>
</evidence>
<keyword evidence="12" id="KW-1185">Reference proteome</keyword>
<feature type="transmembrane region" description="Helical" evidence="8">
    <location>
        <begin position="21"/>
        <end position="43"/>
    </location>
</feature>
<reference evidence="11 12" key="1">
    <citation type="submission" date="2020-07" db="EMBL/GenBank/DDBJ databases">
        <authorList>
            <person name="Feng H."/>
        </authorList>
    </citation>
    <scope>NUCLEOTIDE SEQUENCE [LARGE SCALE GENOMIC DNA]</scope>
    <source>
        <strain evidence="12">s-10</strain>
    </source>
</reference>
<keyword evidence="5 11" id="KW-0067">ATP-binding</keyword>
<dbReference type="PROSITE" id="PS50929">
    <property type="entry name" value="ABC_TM1F"/>
    <property type="match status" value="1"/>
</dbReference>
<feature type="transmembrane region" description="Helical" evidence="8">
    <location>
        <begin position="63"/>
        <end position="80"/>
    </location>
</feature>
<dbReference type="InterPro" id="IPR003439">
    <property type="entry name" value="ABC_transporter-like_ATP-bd"/>
</dbReference>
<dbReference type="PROSITE" id="PS00211">
    <property type="entry name" value="ABC_TRANSPORTER_1"/>
    <property type="match status" value="1"/>
</dbReference>
<dbReference type="InterPro" id="IPR003593">
    <property type="entry name" value="AAA+_ATPase"/>
</dbReference>
<dbReference type="PANTHER" id="PTHR43394:SF1">
    <property type="entry name" value="ATP-BINDING CASSETTE SUB-FAMILY B MEMBER 10, MITOCHONDRIAL"/>
    <property type="match status" value="1"/>
</dbReference>
<dbReference type="PANTHER" id="PTHR43394">
    <property type="entry name" value="ATP-DEPENDENT PERMEASE MDL1, MITOCHONDRIAL"/>
    <property type="match status" value="1"/>
</dbReference>
<dbReference type="SMART" id="SM00382">
    <property type="entry name" value="AAA"/>
    <property type="match status" value="1"/>
</dbReference>
<feature type="transmembrane region" description="Helical" evidence="8">
    <location>
        <begin position="256"/>
        <end position="274"/>
    </location>
</feature>
<dbReference type="SUPFAM" id="SSF90123">
    <property type="entry name" value="ABC transporter transmembrane region"/>
    <property type="match status" value="1"/>
</dbReference>
<dbReference type="GO" id="GO:0016887">
    <property type="term" value="F:ATP hydrolysis activity"/>
    <property type="evidence" value="ECO:0007669"/>
    <property type="project" value="InterPro"/>
</dbReference>
<dbReference type="GO" id="GO:0005524">
    <property type="term" value="F:ATP binding"/>
    <property type="evidence" value="ECO:0007669"/>
    <property type="project" value="UniProtKB-KW"/>
</dbReference>
<dbReference type="Pfam" id="PF00664">
    <property type="entry name" value="ABC_membrane"/>
    <property type="match status" value="1"/>
</dbReference>
<dbReference type="InterPro" id="IPR011527">
    <property type="entry name" value="ABC1_TM_dom"/>
</dbReference>
<keyword evidence="6 8" id="KW-1133">Transmembrane helix</keyword>
<dbReference type="CDD" id="cd07346">
    <property type="entry name" value="ABC_6TM_exporters"/>
    <property type="match status" value="1"/>
</dbReference>
<evidence type="ECO:0000256" key="3">
    <source>
        <dbReference type="ARBA" id="ARBA00022692"/>
    </source>
</evidence>
<dbReference type="SUPFAM" id="SSF52540">
    <property type="entry name" value="P-loop containing nucleoside triphosphate hydrolases"/>
    <property type="match status" value="1"/>
</dbReference>
<gene>
    <name evidence="11" type="ORF">H1191_03970</name>
</gene>
<protein>
    <submittedName>
        <fullName evidence="11">ABC transporter ATP-binding protein</fullName>
    </submittedName>
</protein>
<name>A0A7W2A7E4_9BACL</name>
<dbReference type="PROSITE" id="PS50893">
    <property type="entry name" value="ABC_TRANSPORTER_2"/>
    <property type="match status" value="1"/>
</dbReference>
<evidence type="ECO:0000256" key="2">
    <source>
        <dbReference type="ARBA" id="ARBA00005417"/>
    </source>
</evidence>
<dbReference type="EMBL" id="JACEIQ010000002">
    <property type="protein sequence ID" value="MBA4493460.1"/>
    <property type="molecule type" value="Genomic_DNA"/>
</dbReference>
<evidence type="ECO:0000256" key="8">
    <source>
        <dbReference type="SAM" id="Phobius"/>
    </source>
</evidence>
<evidence type="ECO:0000256" key="6">
    <source>
        <dbReference type="ARBA" id="ARBA00022989"/>
    </source>
</evidence>
<sequence length="586" mass="67315">MKKNKLGLFHVYIWCMSILRPYLVSVVMLILCGLTISVCELYIPKYIQYLIDKIIPNRDVYLLTKSAFIVLFFLVFRFLASSGKEILQRNIQEKATRDLQLKMLKKLHRLGLPFIEKNTTGKILSLLNTEVAAMQKLYGLHFPEMVQYALFSVVAIFLMLNLSVKLSLIIIPCFFLYYIIGPYLEKQASLAANDLATSQINLGQKLYESISSLTELRANNACDWDLQRAMRETETNINCYTKRYWYAYWRGTCRRLSYYTGAVALFIYGFFLIGQHKLSVGGFVAFLLIYFNTMSKLTSVITAITEQKILMFQAEKIYSFMNEKEEVKEPKNPNPFSKIKGQITFENVQFSYGNEQRVLKGLNFTISPGEKVGFVGHSGSGKSTILKLFGRFYDPQQGKIYLDGIPIEKLSFAHLRSYIGFVFQDIYLFGTTIRENIRFSKPEATDSEIIEAAKAAYLHDFIMELPDKYDTYIGERGVKLSGGQRQRLALARIFLSAPTVVILDEPTSSLDNLSEGNIQQSLKSFFRNHTVITVAHRLSTIRHYDKIIVINKGNITEIGTYDELVQKKGAFYRLQKKEGVKRIIYE</sequence>
<accession>A0A7W2A7E4</accession>
<evidence type="ECO:0000256" key="1">
    <source>
        <dbReference type="ARBA" id="ARBA00004651"/>
    </source>
</evidence>
<organism evidence="11 12">
    <name type="scientific">Paenactinomyces guangxiensis</name>
    <dbReference type="NCBI Taxonomy" id="1490290"/>
    <lineage>
        <taxon>Bacteria</taxon>
        <taxon>Bacillati</taxon>
        <taxon>Bacillota</taxon>
        <taxon>Bacilli</taxon>
        <taxon>Bacillales</taxon>
        <taxon>Thermoactinomycetaceae</taxon>
        <taxon>Paenactinomyces</taxon>
    </lineage>
</organism>
<dbReference type="InterPro" id="IPR039421">
    <property type="entry name" value="Type_1_exporter"/>
</dbReference>
<keyword evidence="3 8" id="KW-0812">Transmembrane</keyword>
<evidence type="ECO:0000256" key="5">
    <source>
        <dbReference type="ARBA" id="ARBA00022840"/>
    </source>
</evidence>
<comment type="similarity">
    <text evidence="2">Belongs to the ABC transporter superfamily.</text>
</comment>
<feature type="transmembrane region" description="Helical" evidence="8">
    <location>
        <begin position="166"/>
        <end position="184"/>
    </location>
</feature>
<proteinExistence type="inferred from homology"/>
<dbReference type="Gene3D" id="3.40.50.300">
    <property type="entry name" value="P-loop containing nucleotide triphosphate hydrolases"/>
    <property type="match status" value="1"/>
</dbReference>
<evidence type="ECO:0000313" key="12">
    <source>
        <dbReference type="Proteomes" id="UP000535491"/>
    </source>
</evidence>
<evidence type="ECO:0000313" key="11">
    <source>
        <dbReference type="EMBL" id="MBA4493460.1"/>
    </source>
</evidence>
<dbReference type="Gene3D" id="1.20.1560.10">
    <property type="entry name" value="ABC transporter type 1, transmembrane domain"/>
    <property type="match status" value="1"/>
</dbReference>
<dbReference type="Proteomes" id="UP000535491">
    <property type="component" value="Unassembled WGS sequence"/>
</dbReference>
<dbReference type="GO" id="GO:0005886">
    <property type="term" value="C:plasma membrane"/>
    <property type="evidence" value="ECO:0007669"/>
    <property type="project" value="UniProtKB-SubCell"/>
</dbReference>
<keyword evidence="4" id="KW-0547">Nucleotide-binding</keyword>
<comment type="subcellular location">
    <subcellularLocation>
        <location evidence="1">Cell membrane</location>
        <topology evidence="1">Multi-pass membrane protein</topology>
    </subcellularLocation>
</comment>
<dbReference type="AlphaFoldDB" id="A0A7W2A7E4"/>
<dbReference type="GO" id="GO:0015421">
    <property type="term" value="F:ABC-type oligopeptide transporter activity"/>
    <property type="evidence" value="ECO:0007669"/>
    <property type="project" value="TreeGrafter"/>
</dbReference>